<dbReference type="Gene3D" id="3.90.1010.10">
    <property type="match status" value="1"/>
</dbReference>
<dbReference type="Proteomes" id="UP000176300">
    <property type="component" value="Unassembled WGS sequence"/>
</dbReference>
<dbReference type="Pfam" id="PF01592">
    <property type="entry name" value="NifU_N"/>
    <property type="match status" value="1"/>
</dbReference>
<dbReference type="SUPFAM" id="SSF82649">
    <property type="entry name" value="SufE/NifU"/>
    <property type="match status" value="1"/>
</dbReference>
<organism evidence="2 3">
    <name type="scientific">Candidatus Magasanikbacteria bacterium RIFOXYB1_FULL_40_15</name>
    <dbReference type="NCBI Taxonomy" id="1798697"/>
    <lineage>
        <taxon>Bacteria</taxon>
        <taxon>Candidatus Magasanikiibacteriota</taxon>
    </lineage>
</organism>
<dbReference type="AlphaFoldDB" id="A0A1F6NK35"/>
<comment type="caution">
    <text evidence="2">The sequence shown here is derived from an EMBL/GenBank/DDBJ whole genome shotgun (WGS) entry which is preliminary data.</text>
</comment>
<evidence type="ECO:0000259" key="1">
    <source>
        <dbReference type="Pfam" id="PF01592"/>
    </source>
</evidence>
<name>A0A1F6NK35_9BACT</name>
<dbReference type="GO" id="GO:0016226">
    <property type="term" value="P:iron-sulfur cluster assembly"/>
    <property type="evidence" value="ECO:0007669"/>
    <property type="project" value="InterPro"/>
</dbReference>
<proteinExistence type="predicted"/>
<feature type="domain" description="NIF system FeS cluster assembly NifU N-terminal" evidence="1">
    <location>
        <begin position="17"/>
        <end position="146"/>
    </location>
</feature>
<dbReference type="STRING" id="1798697.A2373_01380"/>
<evidence type="ECO:0000313" key="2">
    <source>
        <dbReference type="EMBL" id="OGH84004.1"/>
    </source>
</evidence>
<dbReference type="EMBL" id="MFQS01000006">
    <property type="protein sequence ID" value="OGH84004.1"/>
    <property type="molecule type" value="Genomic_DNA"/>
</dbReference>
<dbReference type="GO" id="GO:0051536">
    <property type="term" value="F:iron-sulfur cluster binding"/>
    <property type="evidence" value="ECO:0007669"/>
    <property type="project" value="InterPro"/>
</dbReference>
<dbReference type="CDD" id="cd06664">
    <property type="entry name" value="IscU_like"/>
    <property type="match status" value="1"/>
</dbReference>
<dbReference type="GO" id="GO:0005506">
    <property type="term" value="F:iron ion binding"/>
    <property type="evidence" value="ECO:0007669"/>
    <property type="project" value="InterPro"/>
</dbReference>
<gene>
    <name evidence="2" type="ORF">A2373_01380</name>
</gene>
<sequence length="148" mass="16436">MSDEAKIQQHDGTSWLYSDIVKDHFFNPRNVMPAGKEDEYQADGMGRVGSPACGDEMVIWIKIDPKTQKIVDCKWQTFGCGSAIASTSMLSEMLLENGGMTLDEAVKIKPQDIMERLGGLPARKVHCSVLGDQALQKAIEDYRNKLQS</sequence>
<accession>A0A1F6NK35</accession>
<evidence type="ECO:0000313" key="3">
    <source>
        <dbReference type="Proteomes" id="UP000176300"/>
    </source>
</evidence>
<dbReference type="PANTHER" id="PTHR10093">
    <property type="entry name" value="IRON-SULFUR CLUSTER ASSEMBLY ENZYME NIFU HOMOLOG"/>
    <property type="match status" value="1"/>
</dbReference>
<dbReference type="InterPro" id="IPR002871">
    <property type="entry name" value="NIF_FeS_clus_asmbl_NifU_N"/>
</dbReference>
<protein>
    <recommendedName>
        <fullName evidence="1">NIF system FeS cluster assembly NifU N-terminal domain-containing protein</fullName>
    </recommendedName>
</protein>
<reference evidence="2 3" key="1">
    <citation type="journal article" date="2016" name="Nat. Commun.">
        <title>Thousands of microbial genomes shed light on interconnected biogeochemical processes in an aquifer system.</title>
        <authorList>
            <person name="Anantharaman K."/>
            <person name="Brown C.T."/>
            <person name="Hug L.A."/>
            <person name="Sharon I."/>
            <person name="Castelle C.J."/>
            <person name="Probst A.J."/>
            <person name="Thomas B.C."/>
            <person name="Singh A."/>
            <person name="Wilkins M.J."/>
            <person name="Karaoz U."/>
            <person name="Brodie E.L."/>
            <person name="Williams K.H."/>
            <person name="Hubbard S.S."/>
            <person name="Banfield J.F."/>
        </authorList>
    </citation>
    <scope>NUCLEOTIDE SEQUENCE [LARGE SCALE GENOMIC DNA]</scope>
</reference>